<evidence type="ECO:0008006" key="3">
    <source>
        <dbReference type="Google" id="ProtNLM"/>
    </source>
</evidence>
<reference evidence="2" key="1">
    <citation type="submission" date="2016-10" db="EMBL/GenBank/DDBJ databases">
        <authorList>
            <person name="Varghese N."/>
            <person name="Submissions S."/>
        </authorList>
    </citation>
    <scope>NUCLEOTIDE SEQUENCE [LARGE SCALE GENOMIC DNA]</scope>
    <source>
        <strain evidence="2">IBRC-M10078</strain>
    </source>
</reference>
<evidence type="ECO:0000313" key="1">
    <source>
        <dbReference type="EMBL" id="SDP15703.1"/>
    </source>
</evidence>
<sequence length="115" mass="13508">MEQQQKTTYFVSIANGEISKLKTASPWDYQIEATDDEIIKLREYFDQEYSSDWQGFFRAHVPYIQYHHDPNNDAYDDNMQKVFGLLYELGNEEAREHIKSMGLISAIGNDGEFDR</sequence>
<keyword evidence="2" id="KW-1185">Reference proteome</keyword>
<dbReference type="AlphaFoldDB" id="A0A1H0QE94"/>
<dbReference type="OrthoDB" id="2706506at2"/>
<dbReference type="STRING" id="930152.SAMN05216565_101727"/>
<name>A0A1H0QE94_9BACI</name>
<gene>
    <name evidence="1" type="ORF">SAMN05216565_101727</name>
</gene>
<dbReference type="Proteomes" id="UP000199159">
    <property type="component" value="Unassembled WGS sequence"/>
</dbReference>
<organism evidence="1 2">
    <name type="scientific">Litchfieldia salsa</name>
    <dbReference type="NCBI Taxonomy" id="930152"/>
    <lineage>
        <taxon>Bacteria</taxon>
        <taxon>Bacillati</taxon>
        <taxon>Bacillota</taxon>
        <taxon>Bacilli</taxon>
        <taxon>Bacillales</taxon>
        <taxon>Bacillaceae</taxon>
        <taxon>Litchfieldia</taxon>
    </lineage>
</organism>
<protein>
    <recommendedName>
        <fullName evidence="3">Hydrolase</fullName>
    </recommendedName>
</protein>
<proteinExistence type="predicted"/>
<accession>A0A1H0QE94</accession>
<dbReference type="EMBL" id="FNJU01000001">
    <property type="protein sequence ID" value="SDP15703.1"/>
    <property type="molecule type" value="Genomic_DNA"/>
</dbReference>
<dbReference type="RefSeq" id="WP_090849947.1">
    <property type="nucleotide sequence ID" value="NZ_FNJU01000001.1"/>
</dbReference>
<evidence type="ECO:0000313" key="2">
    <source>
        <dbReference type="Proteomes" id="UP000199159"/>
    </source>
</evidence>